<dbReference type="EMBL" id="HG670980">
    <property type="protein sequence ID" value="CDI79146.1"/>
    <property type="molecule type" value="Genomic_DNA"/>
</dbReference>
<protein>
    <submittedName>
        <fullName evidence="4">Uncharacterized protein</fullName>
    </submittedName>
</protein>
<evidence type="ECO:0000256" key="3">
    <source>
        <dbReference type="SAM" id="SignalP"/>
    </source>
</evidence>
<keyword evidence="3" id="KW-0732">Signal</keyword>
<feature type="region of interest" description="Disordered" evidence="1">
    <location>
        <begin position="27"/>
        <end position="46"/>
    </location>
</feature>
<feature type="transmembrane region" description="Helical" evidence="2">
    <location>
        <begin position="200"/>
        <end position="221"/>
    </location>
</feature>
<dbReference type="VEuPathDB" id="ToxoDB:EAH_00001580"/>
<accession>U6GFY2</accession>
<keyword evidence="2" id="KW-0812">Transmembrane</keyword>
<feature type="transmembrane region" description="Helical" evidence="2">
    <location>
        <begin position="275"/>
        <end position="292"/>
    </location>
</feature>
<evidence type="ECO:0000256" key="1">
    <source>
        <dbReference type="SAM" id="MobiDB-lite"/>
    </source>
</evidence>
<feature type="chain" id="PRO_5004669765" evidence="3">
    <location>
        <begin position="22"/>
        <end position="293"/>
    </location>
</feature>
<keyword evidence="2" id="KW-0472">Membrane</keyword>
<name>U6GFY2_EIMAC</name>
<dbReference type="OMA" id="VNIAYMT"/>
<keyword evidence="5" id="KW-1185">Reference proteome</keyword>
<dbReference type="RefSeq" id="XP_013250694.1">
    <property type="nucleotide sequence ID" value="XM_013395240.1"/>
</dbReference>
<gene>
    <name evidence="4" type="ORF">EAH_00001580</name>
</gene>
<feature type="compositionally biased region" description="Low complexity" evidence="1">
    <location>
        <begin position="29"/>
        <end position="40"/>
    </location>
</feature>
<sequence length="293" mass="31611">MDCLWPWLLLVAAVEVAGVLAGGSIGLAEPTTESETTSSTWQSRRPFPSTIEEELPVLGGHPAFARVDTETALSWEDATKASVSFPCTTCTTVADETASVQEETAGSFEVLQSNPDELPVEETSPVAAAAVPLRGLKSLILSSLLLGVLLLIVTAPDEVYNEDNALVAWRHFFAEEMIDGMFAIDDFLDAKAPVFPFKIFSFWMLAGAVPMMFVSGLVNVVQSIKRRRQGLPLLQGPRVSGLTVSLMAALLSVWVMLLPVYRSAGDYEGHLLEEVSVNIAWGVNIACLSLLLL</sequence>
<evidence type="ECO:0000256" key="2">
    <source>
        <dbReference type="SAM" id="Phobius"/>
    </source>
</evidence>
<dbReference type="AlphaFoldDB" id="U6GFY2"/>
<reference evidence="4" key="2">
    <citation type="submission" date="2013-10" db="EMBL/GenBank/DDBJ databases">
        <authorList>
            <person name="Aslett M."/>
        </authorList>
    </citation>
    <scope>NUCLEOTIDE SEQUENCE [LARGE SCALE GENOMIC DNA]</scope>
    <source>
        <strain evidence="4">Houghton</strain>
    </source>
</reference>
<dbReference type="GeneID" id="25268228"/>
<keyword evidence="2" id="KW-1133">Transmembrane helix</keyword>
<feature type="signal peptide" evidence="3">
    <location>
        <begin position="1"/>
        <end position="21"/>
    </location>
</feature>
<feature type="transmembrane region" description="Helical" evidence="2">
    <location>
        <begin position="242"/>
        <end position="263"/>
    </location>
</feature>
<dbReference type="OrthoDB" id="347690at2759"/>
<reference evidence="4" key="1">
    <citation type="submission" date="2013-10" db="EMBL/GenBank/DDBJ databases">
        <title>Genomic analysis of the causative agents of coccidiosis in chickens.</title>
        <authorList>
            <person name="Reid A.J."/>
            <person name="Blake D."/>
            <person name="Billington K."/>
            <person name="Browne H."/>
            <person name="Dunn M."/>
            <person name="Hung S."/>
            <person name="Kawahara F."/>
            <person name="Miranda-Saavedra D."/>
            <person name="Mourier T."/>
            <person name="Nagra H."/>
            <person name="Otto T.D."/>
            <person name="Rawlings N."/>
            <person name="Sanchez A."/>
            <person name="Sanders M."/>
            <person name="Subramaniam C."/>
            <person name="Tay Y."/>
            <person name="Dear P."/>
            <person name="Doerig C."/>
            <person name="Gruber A."/>
            <person name="Parkinson J."/>
            <person name="Shirley M."/>
            <person name="Wan K.L."/>
            <person name="Berriman M."/>
            <person name="Tomley F."/>
            <person name="Pain A."/>
        </authorList>
    </citation>
    <scope>NUCLEOTIDE SEQUENCE [LARGE SCALE GENOMIC DNA]</scope>
    <source>
        <strain evidence="4">Houghton</strain>
    </source>
</reference>
<dbReference type="Proteomes" id="UP000018050">
    <property type="component" value="Unassembled WGS sequence"/>
</dbReference>
<proteinExistence type="predicted"/>
<evidence type="ECO:0000313" key="5">
    <source>
        <dbReference type="Proteomes" id="UP000018050"/>
    </source>
</evidence>
<evidence type="ECO:0000313" key="4">
    <source>
        <dbReference type="EMBL" id="CDI79146.1"/>
    </source>
</evidence>
<organism evidence="4 5">
    <name type="scientific">Eimeria acervulina</name>
    <name type="common">Coccidian parasite</name>
    <dbReference type="NCBI Taxonomy" id="5801"/>
    <lineage>
        <taxon>Eukaryota</taxon>
        <taxon>Sar</taxon>
        <taxon>Alveolata</taxon>
        <taxon>Apicomplexa</taxon>
        <taxon>Conoidasida</taxon>
        <taxon>Coccidia</taxon>
        <taxon>Eucoccidiorida</taxon>
        <taxon>Eimeriorina</taxon>
        <taxon>Eimeriidae</taxon>
        <taxon>Eimeria</taxon>
    </lineage>
</organism>